<evidence type="ECO:0000313" key="3">
    <source>
        <dbReference type="Proteomes" id="UP000243719"/>
    </source>
</evidence>
<organism evidence="2 3">
    <name type="scientific">Chitinasiproducens palmae</name>
    <dbReference type="NCBI Taxonomy" id="1770053"/>
    <lineage>
        <taxon>Bacteria</taxon>
        <taxon>Pseudomonadati</taxon>
        <taxon>Pseudomonadota</taxon>
        <taxon>Betaproteobacteria</taxon>
        <taxon>Burkholderiales</taxon>
        <taxon>Burkholderiaceae</taxon>
        <taxon>Chitinasiproducens</taxon>
    </lineage>
</organism>
<name>A0A1H2PTX1_9BURK</name>
<keyword evidence="1" id="KW-1133">Transmembrane helix</keyword>
<protein>
    <recommendedName>
        <fullName evidence="4">HXXEE domain-containing protein</fullName>
    </recommendedName>
</protein>
<keyword evidence="3" id="KW-1185">Reference proteome</keyword>
<reference evidence="3" key="1">
    <citation type="submission" date="2016-09" db="EMBL/GenBank/DDBJ databases">
        <authorList>
            <person name="Varghese N."/>
            <person name="Submissions S."/>
        </authorList>
    </citation>
    <scope>NUCLEOTIDE SEQUENCE [LARGE SCALE GENOMIC DNA]</scope>
    <source>
        <strain evidence="3">JS23</strain>
    </source>
</reference>
<dbReference type="EMBL" id="FNLO01000012">
    <property type="protein sequence ID" value="SDV50595.1"/>
    <property type="molecule type" value="Genomic_DNA"/>
</dbReference>
<dbReference type="Pfam" id="PF13787">
    <property type="entry name" value="HXXEE"/>
    <property type="match status" value="1"/>
</dbReference>
<evidence type="ECO:0000313" key="2">
    <source>
        <dbReference type="EMBL" id="SDV50595.1"/>
    </source>
</evidence>
<accession>A0A1H2PTX1</accession>
<evidence type="ECO:0008006" key="4">
    <source>
        <dbReference type="Google" id="ProtNLM"/>
    </source>
</evidence>
<dbReference type="AlphaFoldDB" id="A0A1H2PTX1"/>
<feature type="transmembrane region" description="Helical" evidence="1">
    <location>
        <begin position="7"/>
        <end position="27"/>
    </location>
</feature>
<sequence>MERLTQNWVYGGFLAGILLLAIAPVVVAGWPPSLAMGYLFLPIYMIHQYEEHDRDRFRLFLNEKIGGGAEVMSRLAVFIVNVPGVWGVLAVSLTLAVCIDTGYGLIAVYLVLVNALVHILQGVRMRMYNPGLVTALVLFLPAGLYGLRAIQADGGGRGSMHALGLAIAVAIHVAIALHVKARLRRPS</sequence>
<evidence type="ECO:0000256" key="1">
    <source>
        <dbReference type="SAM" id="Phobius"/>
    </source>
</evidence>
<dbReference type="InterPro" id="IPR025671">
    <property type="entry name" value="HXXEE"/>
</dbReference>
<gene>
    <name evidence="2" type="ORF">SAMN05216551_112113</name>
</gene>
<keyword evidence="1" id="KW-0472">Membrane</keyword>
<feature type="transmembrane region" description="Helical" evidence="1">
    <location>
        <begin position="159"/>
        <end position="179"/>
    </location>
</feature>
<feature type="transmembrane region" description="Helical" evidence="1">
    <location>
        <begin position="102"/>
        <end position="120"/>
    </location>
</feature>
<dbReference type="Proteomes" id="UP000243719">
    <property type="component" value="Unassembled WGS sequence"/>
</dbReference>
<dbReference type="RefSeq" id="WP_091911678.1">
    <property type="nucleotide sequence ID" value="NZ_FNLO01000012.1"/>
</dbReference>
<dbReference type="OrthoDB" id="285799at2"/>
<proteinExistence type="predicted"/>
<keyword evidence="1" id="KW-0812">Transmembrane</keyword>
<feature type="transmembrane region" description="Helical" evidence="1">
    <location>
        <begin position="127"/>
        <end position="147"/>
    </location>
</feature>